<evidence type="ECO:0000313" key="4">
    <source>
        <dbReference type="Proteomes" id="UP000649328"/>
    </source>
</evidence>
<dbReference type="Gene3D" id="1.25.40.90">
    <property type="match status" value="1"/>
</dbReference>
<dbReference type="AlphaFoldDB" id="A0A8H7L9L0"/>
<proteinExistence type="predicted"/>
<protein>
    <recommendedName>
        <fullName evidence="2">ENTH domain-containing protein</fullName>
    </recommendedName>
</protein>
<name>A0A8H7L9L0_9ASCO</name>
<feature type="region of interest" description="Disordered" evidence="1">
    <location>
        <begin position="79"/>
        <end position="99"/>
    </location>
</feature>
<dbReference type="InterPro" id="IPR008942">
    <property type="entry name" value="ENTH_VHS"/>
</dbReference>
<dbReference type="Pfam" id="PF01417">
    <property type="entry name" value="ENTH"/>
    <property type="match status" value="1"/>
</dbReference>
<dbReference type="OrthoDB" id="4033880at2759"/>
<evidence type="ECO:0000259" key="2">
    <source>
        <dbReference type="SMART" id="SM00273"/>
    </source>
</evidence>
<dbReference type="SMART" id="SM00273">
    <property type="entry name" value="ENTH"/>
    <property type="match status" value="1"/>
</dbReference>
<evidence type="ECO:0000313" key="3">
    <source>
        <dbReference type="EMBL" id="KAF8001871.1"/>
    </source>
</evidence>
<feature type="compositionally biased region" description="Low complexity" evidence="1">
    <location>
        <begin position="85"/>
        <end position="99"/>
    </location>
</feature>
<gene>
    <name evidence="3" type="ORF">HF325_002836</name>
</gene>
<dbReference type="EMBL" id="JACBPP010000004">
    <property type="protein sequence ID" value="KAF8001871.1"/>
    <property type="molecule type" value="Genomic_DNA"/>
</dbReference>
<evidence type="ECO:0000256" key="1">
    <source>
        <dbReference type="SAM" id="MobiDB-lite"/>
    </source>
</evidence>
<reference evidence="3" key="1">
    <citation type="submission" date="2020-10" db="EMBL/GenBank/DDBJ databases">
        <title>The Whole-Genome Sequence of Metschnikowia persimmonesis, a Novel Endophytic Yeast Species Isolated from Medicinal Plant Diospyros kaki Thumb.</title>
        <authorList>
            <person name="Rahmat E."/>
            <person name="Kang Y."/>
        </authorList>
    </citation>
    <scope>NUCLEOTIDE SEQUENCE</scope>
    <source>
        <strain evidence="3">KIOM G15050</strain>
    </source>
</reference>
<organism evidence="3 4">
    <name type="scientific">Metschnikowia pulcherrima</name>
    <dbReference type="NCBI Taxonomy" id="27326"/>
    <lineage>
        <taxon>Eukaryota</taxon>
        <taxon>Fungi</taxon>
        <taxon>Dikarya</taxon>
        <taxon>Ascomycota</taxon>
        <taxon>Saccharomycotina</taxon>
        <taxon>Pichiomycetes</taxon>
        <taxon>Metschnikowiaceae</taxon>
        <taxon>Metschnikowia</taxon>
    </lineage>
</organism>
<feature type="domain" description="ENTH" evidence="2">
    <location>
        <begin position="9"/>
        <end position="174"/>
    </location>
</feature>
<keyword evidence="4" id="KW-1185">Reference proteome</keyword>
<comment type="caution">
    <text evidence="3">The sequence shown here is derived from an EMBL/GenBank/DDBJ whole genome shotgun (WGS) entry which is preliminary data.</text>
</comment>
<dbReference type="InterPro" id="IPR013809">
    <property type="entry name" value="ENTH"/>
</dbReference>
<sequence>MLDFLKSTSSTDRKIRTAINEEPLGPYNKELLELSALTHNRKALATITLNIQKKLAKAISNADSPKRLYTIAGPSLSRYRHSGSVHRSSTVHSSTPSSSDYRKDLGVLKCLTVIVHLCQNGSREFLQWAKQLYMTLIYPLGRLSFHPKTANAIYLKVELIIKYCENDVELKTARHSLDQMRSELRPGLLNASSAA</sequence>
<dbReference type="SUPFAM" id="SSF48464">
    <property type="entry name" value="ENTH/VHS domain"/>
    <property type="match status" value="1"/>
</dbReference>
<dbReference type="Proteomes" id="UP000649328">
    <property type="component" value="Unassembled WGS sequence"/>
</dbReference>
<accession>A0A8H7L9L0</accession>